<keyword evidence="2" id="KW-0472">Membrane</keyword>
<feature type="coiled-coil region" evidence="1">
    <location>
        <begin position="65"/>
        <end position="95"/>
    </location>
</feature>
<evidence type="ECO:0008006" key="4">
    <source>
        <dbReference type="Google" id="ProtNLM"/>
    </source>
</evidence>
<sequence length="180" mass="20580">MIRINLLTEKKKKKKLKGMSDFVMVIIAVSSAVLILMGLITFLLKSNISRLRTESELNKAKLSGLNKKINEVKKYEKLNKEIEQRSVLIETLRKNQAIPVKMLSDVSTAVPEGVWLTSMTYNNSNVGLEGYAFTNIDIVSYVENLKKSENLADVYLEESKQVEVEKVQVYKFKLNFKMKV</sequence>
<dbReference type="InterPro" id="IPR007813">
    <property type="entry name" value="PilN"/>
</dbReference>
<evidence type="ECO:0000313" key="3">
    <source>
        <dbReference type="EMBL" id="GER92964.1"/>
    </source>
</evidence>
<evidence type="ECO:0000256" key="1">
    <source>
        <dbReference type="SAM" id="Coils"/>
    </source>
</evidence>
<evidence type="ECO:0000256" key="2">
    <source>
        <dbReference type="SAM" id="Phobius"/>
    </source>
</evidence>
<protein>
    <recommendedName>
        <fullName evidence="4">Fimbrial protein</fullName>
    </recommendedName>
</protein>
<keyword evidence="2" id="KW-1133">Transmembrane helix</keyword>
<dbReference type="EMBL" id="BLAB01000001">
    <property type="protein sequence ID" value="GER92964.1"/>
    <property type="molecule type" value="Genomic_DNA"/>
</dbReference>
<dbReference type="Pfam" id="PF05137">
    <property type="entry name" value="PilN"/>
    <property type="match status" value="1"/>
</dbReference>
<keyword evidence="1" id="KW-0175">Coiled coil</keyword>
<feature type="transmembrane region" description="Helical" evidence="2">
    <location>
        <begin position="21"/>
        <end position="44"/>
    </location>
</feature>
<proteinExistence type="predicted"/>
<dbReference type="InterPro" id="IPR052534">
    <property type="entry name" value="Extracell_DNA_Util/SecSys_Comp"/>
</dbReference>
<reference evidence="3" key="1">
    <citation type="submission" date="2019-10" db="EMBL/GenBank/DDBJ databases">
        <title>Metagenomic sequencing of thiosulfate-disproportionating enrichment culture.</title>
        <authorList>
            <person name="Umezawa K."/>
            <person name="Kojima H."/>
            <person name="Fukui M."/>
        </authorList>
    </citation>
    <scope>NUCLEOTIDE SEQUENCE</scope>
    <source>
        <strain evidence="3">45J</strain>
    </source>
</reference>
<comment type="caution">
    <text evidence="3">The sequence shown here is derived from an EMBL/GenBank/DDBJ whole genome shotgun (WGS) entry which is preliminary data.</text>
</comment>
<dbReference type="PANTHER" id="PTHR40278">
    <property type="entry name" value="DNA UTILIZATION PROTEIN HOFN"/>
    <property type="match status" value="1"/>
</dbReference>
<gene>
    <name evidence="3" type="ORF">A45J_0695</name>
</gene>
<organism evidence="3">
    <name type="scientific">hot springs metagenome</name>
    <dbReference type="NCBI Taxonomy" id="433727"/>
    <lineage>
        <taxon>unclassified sequences</taxon>
        <taxon>metagenomes</taxon>
        <taxon>ecological metagenomes</taxon>
    </lineage>
</organism>
<dbReference type="PANTHER" id="PTHR40278:SF1">
    <property type="entry name" value="DNA UTILIZATION PROTEIN HOFN"/>
    <property type="match status" value="1"/>
</dbReference>
<dbReference type="AlphaFoldDB" id="A0A5J4KUT1"/>
<name>A0A5J4KUT1_9ZZZZ</name>
<keyword evidence="2" id="KW-0812">Transmembrane</keyword>
<accession>A0A5J4KUT1</accession>